<accession>A0ACB9M2B3</accession>
<sequence>MALKAFLIAFLLLTAATYPQAKAQDGTPGGLLGLINIYGTVSCPTNANMTTTNPTDQPQDSRSGRVRLRCGGRVVYAATIKENGDFSIQLDALPFVLTSLLIGCDLEVSPPPFRCNDAVQHPSTPGALVSTLHYVGTTVLAGNLLVANLVPSGFHFSRQTNQTNN</sequence>
<gene>
    <name evidence="1" type="ORF">L6164_025436</name>
</gene>
<reference evidence="1 2" key="1">
    <citation type="journal article" date="2022" name="DNA Res.">
        <title>Chromosomal-level genome assembly of the orchid tree Bauhinia variegata (Leguminosae; Cercidoideae) supports the allotetraploid origin hypothesis of Bauhinia.</title>
        <authorList>
            <person name="Zhong Y."/>
            <person name="Chen Y."/>
            <person name="Zheng D."/>
            <person name="Pang J."/>
            <person name="Liu Y."/>
            <person name="Luo S."/>
            <person name="Meng S."/>
            <person name="Qian L."/>
            <person name="Wei D."/>
            <person name="Dai S."/>
            <person name="Zhou R."/>
        </authorList>
    </citation>
    <scope>NUCLEOTIDE SEQUENCE [LARGE SCALE GENOMIC DNA]</scope>
    <source>
        <strain evidence="1">BV-YZ2020</strain>
    </source>
</reference>
<comment type="caution">
    <text evidence="1">The sequence shown here is derived from an EMBL/GenBank/DDBJ whole genome shotgun (WGS) entry which is preliminary data.</text>
</comment>
<name>A0ACB9M2B3_BAUVA</name>
<dbReference type="Proteomes" id="UP000828941">
    <property type="component" value="Chromosome 10"/>
</dbReference>
<evidence type="ECO:0000313" key="2">
    <source>
        <dbReference type="Proteomes" id="UP000828941"/>
    </source>
</evidence>
<organism evidence="1 2">
    <name type="scientific">Bauhinia variegata</name>
    <name type="common">Purple orchid tree</name>
    <name type="synonym">Phanera variegata</name>
    <dbReference type="NCBI Taxonomy" id="167791"/>
    <lineage>
        <taxon>Eukaryota</taxon>
        <taxon>Viridiplantae</taxon>
        <taxon>Streptophyta</taxon>
        <taxon>Embryophyta</taxon>
        <taxon>Tracheophyta</taxon>
        <taxon>Spermatophyta</taxon>
        <taxon>Magnoliopsida</taxon>
        <taxon>eudicotyledons</taxon>
        <taxon>Gunneridae</taxon>
        <taxon>Pentapetalae</taxon>
        <taxon>rosids</taxon>
        <taxon>fabids</taxon>
        <taxon>Fabales</taxon>
        <taxon>Fabaceae</taxon>
        <taxon>Cercidoideae</taxon>
        <taxon>Cercideae</taxon>
        <taxon>Bauhiniinae</taxon>
        <taxon>Bauhinia</taxon>
    </lineage>
</organism>
<evidence type="ECO:0000313" key="1">
    <source>
        <dbReference type="EMBL" id="KAI4317574.1"/>
    </source>
</evidence>
<protein>
    <submittedName>
        <fullName evidence="1">Uncharacterized protein</fullName>
    </submittedName>
</protein>
<keyword evidence="2" id="KW-1185">Reference proteome</keyword>
<dbReference type="EMBL" id="CM039435">
    <property type="protein sequence ID" value="KAI4317574.1"/>
    <property type="molecule type" value="Genomic_DNA"/>
</dbReference>
<proteinExistence type="predicted"/>